<keyword evidence="2" id="KW-0843">Virulence</keyword>
<evidence type="ECO:0000259" key="3">
    <source>
        <dbReference type="PROSITE" id="PS51782"/>
    </source>
</evidence>
<protein>
    <submittedName>
        <fullName evidence="4">Putative lysM domain-containing protein</fullName>
    </submittedName>
</protein>
<sequence>MIRKIPEVQPINFDGLAKIMAMKASMFVKMVTILSLCLMLIVLAESRTTLLDGFQNANAVVVCDQVIGVESGEDCTSISQSFKMSLKSFLAINPNINCEAIFVGQWVCIDGSLTN</sequence>
<dbReference type="EMBL" id="CM007905">
    <property type="protein sequence ID" value="OTF92043.1"/>
    <property type="molecule type" value="Genomic_DNA"/>
</dbReference>
<gene>
    <name evidence="4" type="ORF">HannXRQ_Chr16g0517551</name>
</gene>
<dbReference type="AlphaFoldDB" id="A0A251S0R5"/>
<organism evidence="4 5">
    <name type="scientific">Helianthus annuus</name>
    <name type="common">Common sunflower</name>
    <dbReference type="NCBI Taxonomy" id="4232"/>
    <lineage>
        <taxon>Eukaryota</taxon>
        <taxon>Viridiplantae</taxon>
        <taxon>Streptophyta</taxon>
        <taxon>Embryophyta</taxon>
        <taxon>Tracheophyta</taxon>
        <taxon>Spermatophyta</taxon>
        <taxon>Magnoliopsida</taxon>
        <taxon>eudicotyledons</taxon>
        <taxon>Gunneridae</taxon>
        <taxon>Pentapetalae</taxon>
        <taxon>asterids</taxon>
        <taxon>campanulids</taxon>
        <taxon>Asterales</taxon>
        <taxon>Asteraceae</taxon>
        <taxon>Asteroideae</taxon>
        <taxon>Heliantheae alliance</taxon>
        <taxon>Heliantheae</taxon>
        <taxon>Helianthus</taxon>
    </lineage>
</organism>
<dbReference type="SMART" id="SM00257">
    <property type="entry name" value="LysM"/>
    <property type="match status" value="1"/>
</dbReference>
<dbReference type="InterPro" id="IPR036779">
    <property type="entry name" value="LysM_dom_sf"/>
</dbReference>
<dbReference type="GO" id="GO:0008061">
    <property type="term" value="F:chitin binding"/>
    <property type="evidence" value="ECO:0007669"/>
    <property type="project" value="UniProtKB-KW"/>
</dbReference>
<accession>A0A251S0R5</accession>
<keyword evidence="1" id="KW-0147">Chitin-binding</keyword>
<dbReference type="InParanoid" id="A0A251S0R5"/>
<feature type="domain" description="LysM" evidence="3">
    <location>
        <begin position="65"/>
        <end position="109"/>
    </location>
</feature>
<proteinExistence type="predicted"/>
<dbReference type="Gene3D" id="3.10.350.10">
    <property type="entry name" value="LysM domain"/>
    <property type="match status" value="1"/>
</dbReference>
<evidence type="ECO:0000313" key="4">
    <source>
        <dbReference type="EMBL" id="OTF92043.1"/>
    </source>
</evidence>
<dbReference type="STRING" id="4232.A0A251S0R5"/>
<dbReference type="InterPro" id="IPR052210">
    <property type="entry name" value="LysM1-like"/>
</dbReference>
<dbReference type="PANTHER" id="PTHR34997:SF1">
    <property type="entry name" value="PEPTIDOGLYCAN-BINDING LYSIN DOMAIN"/>
    <property type="match status" value="1"/>
</dbReference>
<dbReference type="PROSITE" id="PS51782">
    <property type="entry name" value="LYSM"/>
    <property type="match status" value="1"/>
</dbReference>
<evidence type="ECO:0000313" key="5">
    <source>
        <dbReference type="Proteomes" id="UP000215914"/>
    </source>
</evidence>
<evidence type="ECO:0000256" key="1">
    <source>
        <dbReference type="ARBA" id="ARBA00022669"/>
    </source>
</evidence>
<dbReference type="Proteomes" id="UP000215914">
    <property type="component" value="Chromosome 16"/>
</dbReference>
<dbReference type="InterPro" id="IPR018392">
    <property type="entry name" value="LysM"/>
</dbReference>
<name>A0A251S0R5_HELAN</name>
<dbReference type="PANTHER" id="PTHR34997">
    <property type="entry name" value="AM15"/>
    <property type="match status" value="1"/>
</dbReference>
<dbReference type="Pfam" id="PF01476">
    <property type="entry name" value="LysM"/>
    <property type="match status" value="1"/>
</dbReference>
<reference evidence="5" key="1">
    <citation type="journal article" date="2017" name="Nature">
        <title>The sunflower genome provides insights into oil metabolism, flowering and Asterid evolution.</title>
        <authorList>
            <person name="Badouin H."/>
            <person name="Gouzy J."/>
            <person name="Grassa C.J."/>
            <person name="Murat F."/>
            <person name="Staton S.E."/>
            <person name="Cottret L."/>
            <person name="Lelandais-Briere C."/>
            <person name="Owens G.L."/>
            <person name="Carrere S."/>
            <person name="Mayjonade B."/>
            <person name="Legrand L."/>
            <person name="Gill N."/>
            <person name="Kane N.C."/>
            <person name="Bowers J.E."/>
            <person name="Hubner S."/>
            <person name="Bellec A."/>
            <person name="Berard A."/>
            <person name="Berges H."/>
            <person name="Blanchet N."/>
            <person name="Boniface M.C."/>
            <person name="Brunel D."/>
            <person name="Catrice O."/>
            <person name="Chaidir N."/>
            <person name="Claudel C."/>
            <person name="Donnadieu C."/>
            <person name="Faraut T."/>
            <person name="Fievet G."/>
            <person name="Helmstetter N."/>
            <person name="King M."/>
            <person name="Knapp S.J."/>
            <person name="Lai Z."/>
            <person name="Le Paslier M.C."/>
            <person name="Lippi Y."/>
            <person name="Lorenzon L."/>
            <person name="Mandel J.R."/>
            <person name="Marage G."/>
            <person name="Marchand G."/>
            <person name="Marquand E."/>
            <person name="Bret-Mestries E."/>
            <person name="Morien E."/>
            <person name="Nambeesan S."/>
            <person name="Nguyen T."/>
            <person name="Pegot-Espagnet P."/>
            <person name="Pouilly N."/>
            <person name="Raftis F."/>
            <person name="Sallet E."/>
            <person name="Schiex T."/>
            <person name="Thomas J."/>
            <person name="Vandecasteele C."/>
            <person name="Vares D."/>
            <person name="Vear F."/>
            <person name="Vautrin S."/>
            <person name="Crespi M."/>
            <person name="Mangin B."/>
            <person name="Burke J.M."/>
            <person name="Salse J."/>
            <person name="Munos S."/>
            <person name="Vincourt P."/>
            <person name="Rieseberg L.H."/>
            <person name="Langlade N.B."/>
        </authorList>
    </citation>
    <scope>NUCLEOTIDE SEQUENCE [LARGE SCALE GENOMIC DNA]</scope>
    <source>
        <strain evidence="5">cv. SF193</strain>
    </source>
</reference>
<dbReference type="OMA" id="INCNTIF"/>
<evidence type="ECO:0000256" key="2">
    <source>
        <dbReference type="ARBA" id="ARBA00023026"/>
    </source>
</evidence>
<dbReference type="SUPFAM" id="SSF54106">
    <property type="entry name" value="LysM domain"/>
    <property type="match status" value="1"/>
</dbReference>
<keyword evidence="5" id="KW-1185">Reference proteome</keyword>